<dbReference type="Pfam" id="PF03764">
    <property type="entry name" value="EFG_IV"/>
    <property type="match status" value="1"/>
</dbReference>
<sequence length="640" mass="67511">MQTQQVRTTLNIGILAHVDAGKTSLTERLLFDTGAIDRLGSVDGGDTRTDTGAIERQRGITIRSAVAAFTVGDTQINLIDTPGHSDFIAEVERALDVLDGAVLLISAVEGVQAQTRVLLKTLRRLGLPTLVFVNKIDRAGARTAPLLDDIRRRLTPHVVPLTEVRGAGTPGATVTARRLGHPAVRDEAARALADVDDTILAALVDGPPPDADAVRAALTARTGDGTLHPVLFGSAIGGQGVPELIEAVREFIPAITKPGAESALPAGTVFAVRRGPVGERIGYLRLYEGQVRARQKVTFLRHDAEGGTERIAGRLTGIRVVGAEGDTAGPGQIAEVRGAAGIRVGDRLGELRCGEPRFAPPTLRTVARAVRAGQGAALRSALLELADQDPLIHAHPEPDGSTALLLYGEVQKEVLGATLVGEFGIEAAFEPSRIRCVERPAGTGEALEERGHRSTTGLPATVGLRIGPGPHGSGRVFSYETELGALPRAFHQAVEDTVHATLAQGGPRGWPVTDCHVTLTRSGFDSPVSVAGDFRTVTALVTRQALERAGTVVHEPVHTFEVEVPLDALAPVTAQLSALGAEFGRTTGGQEAWLITGRLTARRVREIELALPGLTRGEGVWWSRVSGDRPVRTSEALPQA</sequence>
<dbReference type="SUPFAM" id="SSF54980">
    <property type="entry name" value="EF-G C-terminal domain-like"/>
    <property type="match status" value="1"/>
</dbReference>
<protein>
    <submittedName>
        <fullName evidence="5">Tetracycline resistance ribosomal protection protein Otr(A)</fullName>
    </submittedName>
</protein>
<dbReference type="PROSITE" id="PS51722">
    <property type="entry name" value="G_TR_2"/>
    <property type="match status" value="1"/>
</dbReference>
<dbReference type="Proteomes" id="UP001352223">
    <property type="component" value="Unassembled WGS sequence"/>
</dbReference>
<dbReference type="SMART" id="SM00889">
    <property type="entry name" value="EFG_IV"/>
    <property type="match status" value="1"/>
</dbReference>
<keyword evidence="1" id="KW-0547">Nucleotide-binding</keyword>
<evidence type="ECO:0000256" key="3">
    <source>
        <dbReference type="ARBA" id="ARBA00023134"/>
    </source>
</evidence>
<evidence type="ECO:0000313" key="5">
    <source>
        <dbReference type="EMBL" id="MEB3965866.1"/>
    </source>
</evidence>
<dbReference type="InterPro" id="IPR027417">
    <property type="entry name" value="P-loop_NTPase"/>
</dbReference>
<gene>
    <name evidence="5" type="primary">otr(A)</name>
    <name evidence="5" type="ORF">OKJ48_37435</name>
</gene>
<dbReference type="NCBIfam" id="TIGR00231">
    <property type="entry name" value="small_GTP"/>
    <property type="match status" value="1"/>
</dbReference>
<dbReference type="PRINTS" id="PR00315">
    <property type="entry name" value="ELONGATNFCT"/>
</dbReference>
<keyword evidence="2" id="KW-0648">Protein biosynthesis</keyword>
<dbReference type="InterPro" id="IPR005517">
    <property type="entry name" value="Transl_elong_EFG/EF2_IV"/>
</dbReference>
<dbReference type="InterPro" id="IPR005225">
    <property type="entry name" value="Small_GTP-bd"/>
</dbReference>
<dbReference type="RefSeq" id="WP_324774529.1">
    <property type="nucleotide sequence ID" value="NZ_BAAATS010000005.1"/>
</dbReference>
<evidence type="ECO:0000256" key="1">
    <source>
        <dbReference type="ARBA" id="ARBA00022741"/>
    </source>
</evidence>
<evidence type="ECO:0000259" key="4">
    <source>
        <dbReference type="PROSITE" id="PS51722"/>
    </source>
</evidence>
<dbReference type="InterPro" id="IPR014721">
    <property type="entry name" value="Ribsml_uS5_D2-typ_fold_subgr"/>
</dbReference>
<name>A0ABU6CPH4_9ACTN</name>
<dbReference type="InterPro" id="IPR000795">
    <property type="entry name" value="T_Tr_GTP-bd_dom"/>
</dbReference>
<dbReference type="InterPro" id="IPR020568">
    <property type="entry name" value="Ribosomal_Su5_D2-typ_SF"/>
</dbReference>
<reference evidence="5 6" key="1">
    <citation type="submission" date="2022-10" db="EMBL/GenBank/DDBJ databases">
        <authorList>
            <person name="Xie J."/>
            <person name="Shen N."/>
        </authorList>
    </citation>
    <scope>NUCLEOTIDE SEQUENCE [LARGE SCALE GENOMIC DNA]</scope>
    <source>
        <strain evidence="5 6">DSM 41681</strain>
    </source>
</reference>
<dbReference type="PANTHER" id="PTHR43636">
    <property type="entry name" value="ELONGATION FACTOR G, MITOCHONDRIAL"/>
    <property type="match status" value="1"/>
</dbReference>
<organism evidence="5 6">
    <name type="scientific">Streptomyces kunmingensis</name>
    <dbReference type="NCBI Taxonomy" id="68225"/>
    <lineage>
        <taxon>Bacteria</taxon>
        <taxon>Bacillati</taxon>
        <taxon>Actinomycetota</taxon>
        <taxon>Actinomycetes</taxon>
        <taxon>Kitasatosporales</taxon>
        <taxon>Streptomycetaceae</taxon>
        <taxon>Streptomyces</taxon>
    </lineage>
</organism>
<feature type="domain" description="Tr-type G" evidence="4">
    <location>
        <begin position="7"/>
        <end position="259"/>
    </location>
</feature>
<dbReference type="InterPro" id="IPR035647">
    <property type="entry name" value="EFG_III/V"/>
</dbReference>
<dbReference type="Gene3D" id="2.40.30.10">
    <property type="entry name" value="Translation factors"/>
    <property type="match status" value="1"/>
</dbReference>
<comment type="caution">
    <text evidence="5">The sequence shown here is derived from an EMBL/GenBank/DDBJ whole genome shotgun (WGS) entry which is preliminary data.</text>
</comment>
<dbReference type="SUPFAM" id="SSF54211">
    <property type="entry name" value="Ribosomal protein S5 domain 2-like"/>
    <property type="match status" value="1"/>
</dbReference>
<dbReference type="CDD" id="cd04168">
    <property type="entry name" value="TetM_like"/>
    <property type="match status" value="1"/>
</dbReference>
<keyword evidence="6" id="KW-1185">Reference proteome</keyword>
<evidence type="ECO:0000256" key="2">
    <source>
        <dbReference type="ARBA" id="ARBA00022917"/>
    </source>
</evidence>
<evidence type="ECO:0000313" key="6">
    <source>
        <dbReference type="Proteomes" id="UP001352223"/>
    </source>
</evidence>
<dbReference type="InterPro" id="IPR000640">
    <property type="entry name" value="EFG_V-like"/>
</dbReference>
<dbReference type="PANTHER" id="PTHR43636:SF2">
    <property type="entry name" value="ELONGATION FACTOR G, MITOCHONDRIAL"/>
    <property type="match status" value="1"/>
</dbReference>
<dbReference type="Pfam" id="PF00009">
    <property type="entry name" value="GTP_EFTU"/>
    <property type="match status" value="1"/>
</dbReference>
<keyword evidence="3" id="KW-0342">GTP-binding</keyword>
<dbReference type="EMBL" id="JAOZYB010000345">
    <property type="protein sequence ID" value="MEB3965866.1"/>
    <property type="molecule type" value="Genomic_DNA"/>
</dbReference>
<dbReference type="SUPFAM" id="SSF50447">
    <property type="entry name" value="Translation proteins"/>
    <property type="match status" value="1"/>
</dbReference>
<dbReference type="Gene3D" id="3.40.50.300">
    <property type="entry name" value="P-loop containing nucleotide triphosphate hydrolases"/>
    <property type="match status" value="1"/>
</dbReference>
<dbReference type="SUPFAM" id="SSF52540">
    <property type="entry name" value="P-loop containing nucleoside triphosphate hydrolases"/>
    <property type="match status" value="1"/>
</dbReference>
<dbReference type="Pfam" id="PF00679">
    <property type="entry name" value="EFG_C"/>
    <property type="match status" value="1"/>
</dbReference>
<proteinExistence type="predicted"/>
<dbReference type="PRINTS" id="PR01037">
    <property type="entry name" value="TCRTETOQM"/>
</dbReference>
<dbReference type="PROSITE" id="PS00301">
    <property type="entry name" value="G_TR_1"/>
    <property type="match status" value="1"/>
</dbReference>
<dbReference type="InterPro" id="IPR009000">
    <property type="entry name" value="Transl_B-barrel_sf"/>
</dbReference>
<accession>A0ABU6CPH4</accession>
<dbReference type="InterPro" id="IPR031157">
    <property type="entry name" value="G_TR_CS"/>
</dbReference>
<dbReference type="NCBIfam" id="NF000120">
    <property type="entry name" value="47473_otr"/>
    <property type="match status" value="1"/>
</dbReference>
<dbReference type="Gene3D" id="3.30.230.10">
    <property type="match status" value="1"/>
</dbReference>